<dbReference type="GO" id="GO:0022857">
    <property type="term" value="F:transmembrane transporter activity"/>
    <property type="evidence" value="ECO:0007669"/>
    <property type="project" value="InterPro"/>
</dbReference>
<dbReference type="GO" id="GO:0005524">
    <property type="term" value="F:ATP binding"/>
    <property type="evidence" value="ECO:0007669"/>
    <property type="project" value="UniProtKB-KW"/>
</dbReference>
<dbReference type="GO" id="GO:0005886">
    <property type="term" value="C:plasma membrane"/>
    <property type="evidence" value="ECO:0007669"/>
    <property type="project" value="UniProtKB-SubCell"/>
</dbReference>
<dbReference type="InterPro" id="IPR027417">
    <property type="entry name" value="P-loop_NTPase"/>
</dbReference>
<feature type="domain" description="ABC transporter" evidence="11">
    <location>
        <begin position="21"/>
        <end position="254"/>
    </location>
</feature>
<dbReference type="CDD" id="cd03216">
    <property type="entry name" value="ABC_Carb_Monos_I"/>
    <property type="match status" value="1"/>
</dbReference>
<dbReference type="CDD" id="cd06579">
    <property type="entry name" value="TM_PBP1_transp_AraH_like"/>
    <property type="match status" value="1"/>
</dbReference>
<evidence type="ECO:0000313" key="12">
    <source>
        <dbReference type="EMBL" id="EXG82088.1"/>
    </source>
</evidence>
<keyword evidence="2" id="KW-0813">Transport</keyword>
<dbReference type="SMART" id="SM00382">
    <property type="entry name" value="AAA"/>
    <property type="match status" value="2"/>
</dbReference>
<dbReference type="PATRIC" id="fig|927661.3.peg.3183"/>
<dbReference type="InterPro" id="IPR003593">
    <property type="entry name" value="AAA+_ATPase"/>
</dbReference>
<feature type="transmembrane region" description="Helical" evidence="10">
    <location>
        <begin position="778"/>
        <end position="795"/>
    </location>
</feature>
<evidence type="ECO:0000256" key="2">
    <source>
        <dbReference type="ARBA" id="ARBA00022448"/>
    </source>
</evidence>
<feature type="transmembrane region" description="Helical" evidence="10">
    <location>
        <begin position="589"/>
        <end position="622"/>
    </location>
</feature>
<feature type="domain" description="ABC transporter" evidence="11">
    <location>
        <begin position="267"/>
        <end position="507"/>
    </location>
</feature>
<organism evidence="12 13">
    <name type="scientific">Cryptosporangium arvum DSM 44712</name>
    <dbReference type="NCBI Taxonomy" id="927661"/>
    <lineage>
        <taxon>Bacteria</taxon>
        <taxon>Bacillati</taxon>
        <taxon>Actinomycetota</taxon>
        <taxon>Actinomycetes</taxon>
        <taxon>Cryptosporangiales</taxon>
        <taxon>Cryptosporangiaceae</taxon>
        <taxon>Cryptosporangium</taxon>
    </lineage>
</organism>
<evidence type="ECO:0000256" key="8">
    <source>
        <dbReference type="ARBA" id="ARBA00022989"/>
    </source>
</evidence>
<evidence type="ECO:0000313" key="13">
    <source>
        <dbReference type="Proteomes" id="UP000021053"/>
    </source>
</evidence>
<evidence type="ECO:0000256" key="1">
    <source>
        <dbReference type="ARBA" id="ARBA00004651"/>
    </source>
</evidence>
<dbReference type="HOGENOM" id="CLU_012904_1_0_11"/>
<sequence>MRSVESTSTSTLLGGATGTGLTAEGLTKTFGSTTALNDMSATFARGVVHGLIGENGSGKSTFVKLVAGMHRADAGRVVLDGVPVADTSGTHRSAARIACVYQDGSLIDELTVAQNLDVIVEPALRPSAPDGSWHRQVLDAARLTDVEENTRAGDLPNNEKRLVEIAAVLARRPDVVLFDESTSTLDERGVEWVLARMRELADGGACVVFVTHRLHEVLAITSHVTVLRDGVLVAEVPTEGATTEQLVRHMAGREVAAFTRRTGAAPADAEVALRAAGLRAARCGPIDLTVRRGEIVGIGGAAGNGQAELIRALAGDGVDAGEVIVDGAPLRGAGSAVDAGTVFVSSDRRSESLSSLLSIRENYTLALTATSGRWWRWLRRRPEVAEADALADRYDLARSSIEQPVGTLSGGNQQKVAIGRMVARDPKVLLIEEPTEGVDVRARFDIYRSLVEVADRGTAVVFTSSDAGELRLLADRVLVLARGRQVAELSGDEVTEEAIVHAFTTAKEQQDARSAAAVADEARELDEKPEVVARRRAGLRPRRQLTFTPATFGLLAVLLVALAAYGTARDARFGTIDNLGSIMQLSVPLALAALAQLPVLLVGEIDASIGSMMGLIVVLLSFRPDGSPAVLFVLAVLAGAVLGAVNALLVVGLRITAVIATIATLGVYLGVARILRPEPGGLINNDLAVLMGQGVAYIPLMFLVVVVLAIAVDVYVNTTRGGLRSRAVGYSALRASQLGVPSSRLRAAAYVLGGAIAGLGAVTLAAQTGVGDPSSGSGYTLLSIAVPVIGGALLAGGRGSAIGCVLGALFVAEVQTFIPFVNFPTGGYLIAVGVLTVLALIVGSARLSAWTLPIRNIRRLGK</sequence>
<feature type="transmembrane region" description="Helical" evidence="10">
    <location>
        <begin position="695"/>
        <end position="716"/>
    </location>
</feature>
<evidence type="ECO:0000256" key="7">
    <source>
        <dbReference type="ARBA" id="ARBA00022840"/>
    </source>
</evidence>
<evidence type="ECO:0000256" key="9">
    <source>
        <dbReference type="ARBA" id="ARBA00023136"/>
    </source>
</evidence>
<dbReference type="PANTHER" id="PTHR43790">
    <property type="entry name" value="CARBOHYDRATE TRANSPORT ATP-BINDING PROTEIN MG119-RELATED"/>
    <property type="match status" value="1"/>
</dbReference>
<dbReference type="EMBL" id="JFBT01000001">
    <property type="protein sequence ID" value="EXG82088.1"/>
    <property type="molecule type" value="Genomic_DNA"/>
</dbReference>
<keyword evidence="3" id="KW-1003">Cell membrane</keyword>
<feature type="transmembrane region" description="Helical" evidence="10">
    <location>
        <begin position="747"/>
        <end position="766"/>
    </location>
</feature>
<dbReference type="InterPro" id="IPR050107">
    <property type="entry name" value="ABC_carbohydrate_import_ATPase"/>
</dbReference>
<dbReference type="AlphaFoldDB" id="A0A010Z3X0"/>
<dbReference type="RefSeq" id="WP_157017745.1">
    <property type="nucleotide sequence ID" value="NZ_KK073874.1"/>
</dbReference>
<keyword evidence="9 10" id="KW-0472">Membrane</keyword>
<name>A0A010Z3X0_9ACTN</name>
<keyword evidence="8 10" id="KW-1133">Transmembrane helix</keyword>
<dbReference type="PROSITE" id="PS00211">
    <property type="entry name" value="ABC_TRANSPORTER_1"/>
    <property type="match status" value="1"/>
</dbReference>
<evidence type="ECO:0000256" key="5">
    <source>
        <dbReference type="ARBA" id="ARBA00022737"/>
    </source>
</evidence>
<feature type="transmembrane region" description="Helical" evidence="10">
    <location>
        <begin position="628"/>
        <end position="650"/>
    </location>
</feature>
<dbReference type="PROSITE" id="PS50893">
    <property type="entry name" value="ABC_TRANSPORTER_2"/>
    <property type="match status" value="2"/>
</dbReference>
<keyword evidence="4 10" id="KW-0812">Transmembrane</keyword>
<comment type="subcellular location">
    <subcellularLocation>
        <location evidence="1">Cell membrane</location>
        <topology evidence="1">Multi-pass membrane protein</topology>
    </subcellularLocation>
</comment>
<dbReference type="Pfam" id="PF00005">
    <property type="entry name" value="ABC_tran"/>
    <property type="match status" value="2"/>
</dbReference>
<feature type="transmembrane region" description="Helical" evidence="10">
    <location>
        <begin position="550"/>
        <end position="568"/>
    </location>
</feature>
<evidence type="ECO:0000259" key="11">
    <source>
        <dbReference type="PROSITE" id="PS50893"/>
    </source>
</evidence>
<keyword evidence="6" id="KW-0547">Nucleotide-binding</keyword>
<dbReference type="InterPro" id="IPR017871">
    <property type="entry name" value="ABC_transporter-like_CS"/>
</dbReference>
<feature type="transmembrane region" description="Helical" evidence="10">
    <location>
        <begin position="657"/>
        <end position="675"/>
    </location>
</feature>
<dbReference type="PANTHER" id="PTHR43790:SF9">
    <property type="entry name" value="GALACTOFURANOSE TRANSPORTER ATP-BINDING PROTEIN YTFR"/>
    <property type="match status" value="1"/>
</dbReference>
<evidence type="ECO:0000256" key="10">
    <source>
        <dbReference type="SAM" id="Phobius"/>
    </source>
</evidence>
<keyword evidence="12" id="KW-0762">Sugar transport</keyword>
<comment type="caution">
    <text evidence="12">The sequence shown here is derived from an EMBL/GenBank/DDBJ whole genome shotgun (WGS) entry which is preliminary data.</text>
</comment>
<feature type="transmembrane region" description="Helical" evidence="10">
    <location>
        <begin position="827"/>
        <end position="849"/>
    </location>
</feature>
<dbReference type="SUPFAM" id="SSF52540">
    <property type="entry name" value="P-loop containing nucleoside triphosphate hydrolases"/>
    <property type="match status" value="2"/>
</dbReference>
<feature type="transmembrane region" description="Helical" evidence="10">
    <location>
        <begin position="802"/>
        <end position="821"/>
    </location>
</feature>
<proteinExistence type="predicted"/>
<protein>
    <submittedName>
        <fullName evidence="12">ABC-type sugar transport system, ATPase component</fullName>
    </submittedName>
</protein>
<dbReference type="Pfam" id="PF02653">
    <property type="entry name" value="BPD_transp_2"/>
    <property type="match status" value="1"/>
</dbReference>
<dbReference type="GO" id="GO:0016887">
    <property type="term" value="F:ATP hydrolysis activity"/>
    <property type="evidence" value="ECO:0007669"/>
    <property type="project" value="InterPro"/>
</dbReference>
<dbReference type="Gene3D" id="3.40.50.300">
    <property type="entry name" value="P-loop containing nucleotide triphosphate hydrolases"/>
    <property type="match status" value="2"/>
</dbReference>
<evidence type="ECO:0000256" key="6">
    <source>
        <dbReference type="ARBA" id="ARBA00022741"/>
    </source>
</evidence>
<accession>A0A010Z3X0</accession>
<dbReference type="InterPro" id="IPR001851">
    <property type="entry name" value="ABC_transp_permease"/>
</dbReference>
<evidence type="ECO:0000256" key="3">
    <source>
        <dbReference type="ARBA" id="ARBA00022475"/>
    </source>
</evidence>
<dbReference type="Proteomes" id="UP000021053">
    <property type="component" value="Unassembled WGS sequence"/>
</dbReference>
<keyword evidence="13" id="KW-1185">Reference proteome</keyword>
<keyword evidence="7" id="KW-0067">ATP-binding</keyword>
<evidence type="ECO:0000256" key="4">
    <source>
        <dbReference type="ARBA" id="ARBA00022692"/>
    </source>
</evidence>
<gene>
    <name evidence="12" type="ORF">CryarDRAFT_3227</name>
</gene>
<keyword evidence="5" id="KW-0677">Repeat</keyword>
<reference evidence="12 13" key="1">
    <citation type="submission" date="2013-07" db="EMBL/GenBank/DDBJ databases">
        <authorList>
            <consortium name="DOE Joint Genome Institute"/>
            <person name="Eisen J."/>
            <person name="Huntemann M."/>
            <person name="Han J."/>
            <person name="Chen A."/>
            <person name="Kyrpides N."/>
            <person name="Mavromatis K."/>
            <person name="Markowitz V."/>
            <person name="Palaniappan K."/>
            <person name="Ivanova N."/>
            <person name="Schaumberg A."/>
            <person name="Pati A."/>
            <person name="Liolios K."/>
            <person name="Nordberg H.P."/>
            <person name="Cantor M.N."/>
            <person name="Hua S.X."/>
            <person name="Woyke T."/>
        </authorList>
    </citation>
    <scope>NUCLEOTIDE SEQUENCE [LARGE SCALE GENOMIC DNA]</scope>
    <source>
        <strain evidence="12 13">DSM 44712</strain>
    </source>
</reference>
<dbReference type="InterPro" id="IPR003439">
    <property type="entry name" value="ABC_transporter-like_ATP-bd"/>
</dbReference>
<dbReference type="OrthoDB" id="7757085at2"/>